<dbReference type="PANTHER" id="PTHR33710">
    <property type="entry name" value="BNAC02G09200D PROTEIN"/>
    <property type="match status" value="1"/>
</dbReference>
<dbReference type="InterPro" id="IPR036691">
    <property type="entry name" value="Endo/exonu/phosph_ase_sf"/>
</dbReference>
<name>A0ABQ7NSV4_BRACM</name>
<dbReference type="PANTHER" id="PTHR33710:SF77">
    <property type="entry name" value="DNASE I-LIKE SUPERFAMILY PROTEIN"/>
    <property type="match status" value="1"/>
</dbReference>
<feature type="compositionally biased region" description="Low complexity" evidence="1">
    <location>
        <begin position="1"/>
        <end position="21"/>
    </location>
</feature>
<dbReference type="Proteomes" id="UP000823674">
    <property type="component" value="Chromosome A01"/>
</dbReference>
<keyword evidence="3" id="KW-1185">Reference proteome</keyword>
<reference evidence="2 3" key="1">
    <citation type="submission" date="2021-03" db="EMBL/GenBank/DDBJ databases">
        <authorList>
            <person name="King G.J."/>
            <person name="Bancroft I."/>
            <person name="Baten A."/>
            <person name="Bloomfield J."/>
            <person name="Borpatragohain P."/>
            <person name="He Z."/>
            <person name="Irish N."/>
            <person name="Irwin J."/>
            <person name="Liu K."/>
            <person name="Mauleon R.P."/>
            <person name="Moore J."/>
            <person name="Morris R."/>
            <person name="Ostergaard L."/>
            <person name="Wang B."/>
            <person name="Wells R."/>
        </authorList>
    </citation>
    <scope>NUCLEOTIDE SEQUENCE [LARGE SCALE GENOMIC DNA]</scope>
    <source>
        <strain evidence="2">R-o-18</strain>
        <tissue evidence="2">Leaf</tissue>
    </source>
</reference>
<accession>A0ABQ7NSV4</accession>
<comment type="caution">
    <text evidence="2">The sequence shown here is derived from an EMBL/GenBank/DDBJ whole genome shotgun (WGS) entry which is preliminary data.</text>
</comment>
<feature type="region of interest" description="Disordered" evidence="1">
    <location>
        <begin position="150"/>
        <end position="200"/>
    </location>
</feature>
<dbReference type="EMBL" id="JADBGQ010000001">
    <property type="protein sequence ID" value="KAG5413945.1"/>
    <property type="molecule type" value="Genomic_DNA"/>
</dbReference>
<feature type="region of interest" description="Disordered" evidence="1">
    <location>
        <begin position="253"/>
        <end position="280"/>
    </location>
</feature>
<evidence type="ECO:0000256" key="1">
    <source>
        <dbReference type="SAM" id="MobiDB-lite"/>
    </source>
</evidence>
<evidence type="ECO:0000313" key="3">
    <source>
        <dbReference type="Proteomes" id="UP000823674"/>
    </source>
</evidence>
<gene>
    <name evidence="2" type="primary">A01g502600.1_BraROA</name>
    <name evidence="2" type="ORF">IGI04_001512</name>
</gene>
<feature type="region of interest" description="Disordered" evidence="1">
    <location>
        <begin position="1"/>
        <end position="48"/>
    </location>
</feature>
<evidence type="ECO:0008006" key="4">
    <source>
        <dbReference type="Google" id="ProtNLM"/>
    </source>
</evidence>
<proteinExistence type="predicted"/>
<sequence length="560" mass="61157">MSNPWASGRRSSVSPPSSCASGDKRILIPPDPPDSNLPLAQYPPLSPTIPTRREKALVNSTIVSPYPTGQQISAGLSETGIALCNVDVEMVLGPVSVADPITRSDATVGATVDFQIQPSTTVVPPTEFTNNLQEKFTVLLPKFSSPIQTNPALSPTPTIASTSGDEDLPHASIPHPNHPNHPSSSSSVPSPSLSLPEPCPVVPVGSNNSVASVTIHSGLPSTSKNLKPLSSSSLFVPPPFSFASIKNPSLDVPSPTYQPSLKRSRSDPSISPPNNLSLFSNSSRPPICPYTTNQFQGPRFTWSNHCPEGPIAKKLDRLLVNSNIISIFPNCVATFYPTLFSDHSPCVLDLAHHLPLAGTMPFRFFNYLTRHPSYHQLVLETWSQAGSLALNLTKLSWKQKSVKGVLKQLNRENFSNIQVRVLEANSIIITDPQLMSLHAITHFRNLLGPDVVHVPAIFSPPSCVQKSSFFSSGLSQQEVDTIKASTGMPNGLLPVRYLGVIYYLWRERNQRYHNHRFQTSYSLTKSLDRLIKDKILSFRRSSPTTSSSLMQMWVATELIP</sequence>
<feature type="compositionally biased region" description="Polar residues" evidence="1">
    <location>
        <begin position="150"/>
        <end position="163"/>
    </location>
</feature>
<feature type="compositionally biased region" description="Low complexity" evidence="1">
    <location>
        <begin position="170"/>
        <end position="196"/>
    </location>
</feature>
<dbReference type="SUPFAM" id="SSF56219">
    <property type="entry name" value="DNase I-like"/>
    <property type="match status" value="1"/>
</dbReference>
<protein>
    <recommendedName>
        <fullName evidence="4">Endonuclease/exonuclease/phosphatase domain-containing protein</fullName>
    </recommendedName>
</protein>
<organism evidence="2 3">
    <name type="scientific">Brassica rapa subsp. trilocularis</name>
    <dbReference type="NCBI Taxonomy" id="1813537"/>
    <lineage>
        <taxon>Eukaryota</taxon>
        <taxon>Viridiplantae</taxon>
        <taxon>Streptophyta</taxon>
        <taxon>Embryophyta</taxon>
        <taxon>Tracheophyta</taxon>
        <taxon>Spermatophyta</taxon>
        <taxon>Magnoliopsida</taxon>
        <taxon>eudicotyledons</taxon>
        <taxon>Gunneridae</taxon>
        <taxon>Pentapetalae</taxon>
        <taxon>rosids</taxon>
        <taxon>malvids</taxon>
        <taxon>Brassicales</taxon>
        <taxon>Brassicaceae</taxon>
        <taxon>Brassiceae</taxon>
        <taxon>Brassica</taxon>
    </lineage>
</organism>
<evidence type="ECO:0000313" key="2">
    <source>
        <dbReference type="EMBL" id="KAG5413945.1"/>
    </source>
</evidence>
<feature type="compositionally biased region" description="Low complexity" evidence="1">
    <location>
        <begin position="267"/>
        <end position="280"/>
    </location>
</feature>